<feature type="domain" description="Flavoprotein" evidence="1">
    <location>
        <begin position="4"/>
        <end position="162"/>
    </location>
</feature>
<dbReference type="InterPro" id="IPR003382">
    <property type="entry name" value="Flavoprotein"/>
</dbReference>
<dbReference type="Gene3D" id="3.40.50.1950">
    <property type="entry name" value="Flavin prenyltransferase-like"/>
    <property type="match status" value="1"/>
</dbReference>
<proteinExistence type="predicted"/>
<protein>
    <submittedName>
        <fullName evidence="2">Dipicolinate synthase subunit B</fullName>
    </submittedName>
</protein>
<dbReference type="RefSeq" id="WP_308448498.1">
    <property type="nucleotide sequence ID" value="NZ_JAJEQC010000001.1"/>
</dbReference>
<dbReference type="AlphaFoldDB" id="A0AAE3DGG3"/>
<dbReference type="EMBL" id="JAJEQC010000001">
    <property type="protein sequence ID" value="MCC2135828.1"/>
    <property type="molecule type" value="Genomic_DNA"/>
</dbReference>
<reference evidence="2" key="1">
    <citation type="submission" date="2021-10" db="EMBL/GenBank/DDBJ databases">
        <title>Anaerobic single-cell dispensing facilitates the cultivation of human gut bacteria.</title>
        <authorList>
            <person name="Afrizal A."/>
        </authorList>
    </citation>
    <scope>NUCLEOTIDE SEQUENCE</scope>
    <source>
        <strain evidence="2">CLA-AA-H250</strain>
    </source>
</reference>
<evidence type="ECO:0000313" key="3">
    <source>
        <dbReference type="Proteomes" id="UP001199424"/>
    </source>
</evidence>
<evidence type="ECO:0000313" key="2">
    <source>
        <dbReference type="EMBL" id="MCC2135828.1"/>
    </source>
</evidence>
<gene>
    <name evidence="2" type="ORF">LKD31_02195</name>
</gene>
<dbReference type="Proteomes" id="UP001199424">
    <property type="component" value="Unassembled WGS sequence"/>
</dbReference>
<dbReference type="NCBIfam" id="NF006161">
    <property type="entry name" value="PRK08305.1"/>
    <property type="match status" value="1"/>
</dbReference>
<evidence type="ECO:0000259" key="1">
    <source>
        <dbReference type="Pfam" id="PF02441"/>
    </source>
</evidence>
<dbReference type="NCBIfam" id="TIGR02852">
    <property type="entry name" value="spore_dpaB"/>
    <property type="match status" value="1"/>
</dbReference>
<dbReference type="Pfam" id="PF02441">
    <property type="entry name" value="Flavoprotein"/>
    <property type="match status" value="1"/>
</dbReference>
<comment type="caution">
    <text evidence="2">The sequence shown here is derived from an EMBL/GenBank/DDBJ whole genome shotgun (WGS) entry which is preliminary data.</text>
</comment>
<dbReference type="InterPro" id="IPR036551">
    <property type="entry name" value="Flavin_trans-like"/>
</dbReference>
<sequence>MPTLAFAMCGSFCTFEKALAQLALLRKDWDMLPVMSETAYTTDTRFGTAESFHERIENICGRKIIHTIAEAEPIGPKRLADAVLVAPCTGNTAAKIANAVTDTAVTMAVKSALRVSMPVVLSLATNDALGASCKNIGLLMNTKNIYFVPLGQDDPIKKPNSLVAHFDLIPETLANAVRGEQLQPVLR</sequence>
<accession>A0AAE3DGG3</accession>
<keyword evidence="3" id="KW-1185">Reference proteome</keyword>
<dbReference type="SUPFAM" id="SSF52507">
    <property type="entry name" value="Homo-oligomeric flavin-containing Cys decarboxylases, HFCD"/>
    <property type="match status" value="1"/>
</dbReference>
<dbReference type="GO" id="GO:0003824">
    <property type="term" value="F:catalytic activity"/>
    <property type="evidence" value="ECO:0007669"/>
    <property type="project" value="InterPro"/>
</dbReference>
<name>A0AAE3DGG3_9FIRM</name>
<organism evidence="2 3">
    <name type="scientific">Hominenteromicrobium mulieris</name>
    <dbReference type="NCBI Taxonomy" id="2885357"/>
    <lineage>
        <taxon>Bacteria</taxon>
        <taxon>Bacillati</taxon>
        <taxon>Bacillota</taxon>
        <taxon>Clostridia</taxon>
        <taxon>Eubacteriales</taxon>
        <taxon>Oscillospiraceae</taxon>
        <taxon>Hominenteromicrobium</taxon>
    </lineage>
</organism>
<dbReference type="InterPro" id="IPR014214">
    <property type="entry name" value="Dipicolinic_acid_synth_B"/>
</dbReference>